<dbReference type="EMBL" id="UOFF01000018">
    <property type="protein sequence ID" value="VAW53193.1"/>
    <property type="molecule type" value="Genomic_DNA"/>
</dbReference>
<evidence type="ECO:0000313" key="1">
    <source>
        <dbReference type="EMBL" id="VAW53193.1"/>
    </source>
</evidence>
<organism evidence="1">
    <name type="scientific">hydrothermal vent metagenome</name>
    <dbReference type="NCBI Taxonomy" id="652676"/>
    <lineage>
        <taxon>unclassified sequences</taxon>
        <taxon>metagenomes</taxon>
        <taxon>ecological metagenomes</taxon>
    </lineage>
</organism>
<name>A0A3B0WLL4_9ZZZZ</name>
<accession>A0A3B0WLL4</accession>
<sequence length="148" mass="17073">MAKIVTLSFPINNWNHLYSLQQAIVHNNPLTGRSLGIKGHVVNQPFLHHKDTPISINFIQVDSAPNYPLIKPDQHELGLIHFHQQQLNTQIQVDRQVFEELRKNLMEYADIEGIHIMVSFGLLSESEHWQKDTTLQIVQLDYAMKGDT</sequence>
<gene>
    <name evidence="1" type="ORF">MNBD_GAMMA07-707</name>
</gene>
<protein>
    <submittedName>
        <fullName evidence="1">Uncharacterized protein</fullName>
    </submittedName>
</protein>
<proteinExistence type="predicted"/>
<reference evidence="1" key="1">
    <citation type="submission" date="2018-06" db="EMBL/GenBank/DDBJ databases">
        <authorList>
            <person name="Zhirakovskaya E."/>
        </authorList>
    </citation>
    <scope>NUCLEOTIDE SEQUENCE</scope>
</reference>
<dbReference type="AlphaFoldDB" id="A0A3B0WLL4"/>